<evidence type="ECO:0000256" key="4">
    <source>
        <dbReference type="ARBA" id="ARBA00022801"/>
    </source>
</evidence>
<keyword evidence="8" id="KW-1185">Reference proteome</keyword>
<dbReference type="Gene3D" id="1.10.287.1040">
    <property type="entry name" value="Exonuclease VII, small subunit"/>
    <property type="match status" value="1"/>
</dbReference>
<dbReference type="GO" id="GO:0009318">
    <property type="term" value="C:exodeoxyribonuclease VII complex"/>
    <property type="evidence" value="ECO:0007669"/>
    <property type="project" value="UniProtKB-UniRule"/>
</dbReference>
<protein>
    <recommendedName>
        <fullName evidence="6">Exodeoxyribonuclease 7 small subunit</fullName>
        <ecNumber evidence="6">3.1.11.6</ecNumber>
    </recommendedName>
    <alternativeName>
        <fullName evidence="6">Exodeoxyribonuclease VII small subunit</fullName>
        <shortName evidence="6">Exonuclease VII small subunit</shortName>
    </alternativeName>
</protein>
<dbReference type="NCBIfam" id="NF002139">
    <property type="entry name" value="PRK00977.1-3"/>
    <property type="match status" value="1"/>
</dbReference>
<dbReference type="SUPFAM" id="SSF116842">
    <property type="entry name" value="XseB-like"/>
    <property type="match status" value="1"/>
</dbReference>
<dbReference type="GO" id="GO:0006308">
    <property type="term" value="P:DNA catabolic process"/>
    <property type="evidence" value="ECO:0007669"/>
    <property type="project" value="UniProtKB-UniRule"/>
</dbReference>
<evidence type="ECO:0000256" key="2">
    <source>
        <dbReference type="ARBA" id="ARBA00022490"/>
    </source>
</evidence>
<reference evidence="7 8" key="1">
    <citation type="journal article" date="2013" name="Int. J. Syst. Evol. Microbiol.">
        <title>Hoeflea suaedae sp. nov., an endophytic bacterium isolated from the root of the halophyte Suaeda maritima.</title>
        <authorList>
            <person name="Chung E.J."/>
            <person name="Park J.A."/>
            <person name="Pramanik P."/>
            <person name="Bibi F."/>
            <person name="Jeon C.O."/>
            <person name="Chung Y.R."/>
        </authorList>
    </citation>
    <scope>NUCLEOTIDE SEQUENCE [LARGE SCALE GENOMIC DNA]</scope>
    <source>
        <strain evidence="7 8">YC6898</strain>
    </source>
</reference>
<dbReference type="PANTHER" id="PTHR34137">
    <property type="entry name" value="EXODEOXYRIBONUCLEASE 7 SMALL SUBUNIT"/>
    <property type="match status" value="1"/>
</dbReference>
<dbReference type="GO" id="GO:0008855">
    <property type="term" value="F:exodeoxyribonuclease VII activity"/>
    <property type="evidence" value="ECO:0007669"/>
    <property type="project" value="UniProtKB-UniRule"/>
</dbReference>
<comment type="caution">
    <text evidence="7">The sequence shown here is derived from an EMBL/GenBank/DDBJ whole genome shotgun (WGS) entry which is preliminary data.</text>
</comment>
<comment type="subcellular location">
    <subcellularLocation>
        <location evidence="6">Cytoplasm</location>
    </subcellularLocation>
</comment>
<comment type="function">
    <text evidence="6">Bidirectionally degrades single-stranded DNA into large acid-insoluble oligonucleotides, which are then degraded further into small acid-soluble oligonucleotides.</text>
</comment>
<gene>
    <name evidence="6" type="primary">xseB</name>
    <name evidence="7" type="ORF">E2A64_06080</name>
</gene>
<keyword evidence="5 6" id="KW-0269">Exonuclease</keyword>
<dbReference type="Proteomes" id="UP000295131">
    <property type="component" value="Unassembled WGS sequence"/>
</dbReference>
<evidence type="ECO:0000313" key="7">
    <source>
        <dbReference type="EMBL" id="TDH38664.1"/>
    </source>
</evidence>
<dbReference type="GO" id="GO:0005829">
    <property type="term" value="C:cytosol"/>
    <property type="evidence" value="ECO:0007669"/>
    <property type="project" value="TreeGrafter"/>
</dbReference>
<dbReference type="InterPro" id="IPR003761">
    <property type="entry name" value="Exonuc_VII_S"/>
</dbReference>
<name>A0A4R5PNM6_9HYPH</name>
<dbReference type="AlphaFoldDB" id="A0A4R5PNM6"/>
<dbReference type="Pfam" id="PF02609">
    <property type="entry name" value="Exonuc_VII_S"/>
    <property type="match status" value="1"/>
</dbReference>
<comment type="subunit">
    <text evidence="6">Heterooligomer composed of large and small subunits.</text>
</comment>
<organism evidence="7 8">
    <name type="scientific">Pseudohoeflea suaedae</name>
    <dbReference type="NCBI Taxonomy" id="877384"/>
    <lineage>
        <taxon>Bacteria</taxon>
        <taxon>Pseudomonadati</taxon>
        <taxon>Pseudomonadota</taxon>
        <taxon>Alphaproteobacteria</taxon>
        <taxon>Hyphomicrobiales</taxon>
        <taxon>Rhizobiaceae</taxon>
        <taxon>Pseudohoeflea</taxon>
    </lineage>
</organism>
<evidence type="ECO:0000256" key="3">
    <source>
        <dbReference type="ARBA" id="ARBA00022722"/>
    </source>
</evidence>
<evidence type="ECO:0000256" key="6">
    <source>
        <dbReference type="HAMAP-Rule" id="MF_00337"/>
    </source>
</evidence>
<dbReference type="OrthoDB" id="9808145at2"/>
<accession>A0A4R5PNM6</accession>
<comment type="catalytic activity">
    <reaction evidence="6">
        <text>Exonucleolytic cleavage in either 5'- to 3'- or 3'- to 5'-direction to yield nucleoside 5'-phosphates.</text>
        <dbReference type="EC" id="3.1.11.6"/>
    </reaction>
</comment>
<dbReference type="HAMAP" id="MF_00337">
    <property type="entry name" value="Exonuc_7_S"/>
    <property type="match status" value="1"/>
</dbReference>
<dbReference type="NCBIfam" id="TIGR01280">
    <property type="entry name" value="xseB"/>
    <property type="match status" value="1"/>
</dbReference>
<keyword evidence="2 6" id="KW-0963">Cytoplasm</keyword>
<sequence>MSDATNATASENAAPDISNMSFETAVAELERIVDHLERGDVPLDKSIEIYERGEALKAHCEKLLGAAEKRIEKIRLDREGKPTGTEPLDPD</sequence>
<evidence type="ECO:0000313" key="8">
    <source>
        <dbReference type="Proteomes" id="UP000295131"/>
    </source>
</evidence>
<comment type="similarity">
    <text evidence="1 6">Belongs to the XseB family.</text>
</comment>
<dbReference type="EMBL" id="SMSI01000001">
    <property type="protein sequence ID" value="TDH38664.1"/>
    <property type="molecule type" value="Genomic_DNA"/>
</dbReference>
<keyword evidence="3 6" id="KW-0540">Nuclease</keyword>
<evidence type="ECO:0000256" key="5">
    <source>
        <dbReference type="ARBA" id="ARBA00022839"/>
    </source>
</evidence>
<dbReference type="InterPro" id="IPR037004">
    <property type="entry name" value="Exonuc_VII_ssu_sf"/>
</dbReference>
<dbReference type="RefSeq" id="WP_133283498.1">
    <property type="nucleotide sequence ID" value="NZ_SMSI01000001.1"/>
</dbReference>
<dbReference type="EC" id="3.1.11.6" evidence="6"/>
<keyword evidence="4 6" id="KW-0378">Hydrolase</keyword>
<proteinExistence type="inferred from homology"/>
<dbReference type="PANTHER" id="PTHR34137:SF1">
    <property type="entry name" value="EXODEOXYRIBONUCLEASE 7 SMALL SUBUNIT"/>
    <property type="match status" value="1"/>
</dbReference>
<evidence type="ECO:0000256" key="1">
    <source>
        <dbReference type="ARBA" id="ARBA00009998"/>
    </source>
</evidence>